<dbReference type="OrthoDB" id="10293350at2759"/>
<dbReference type="KEGG" id="csl:COCSUDRAFT_53185"/>
<organism evidence="1 2">
    <name type="scientific">Coccomyxa subellipsoidea (strain C-169)</name>
    <name type="common">Green microalga</name>
    <dbReference type="NCBI Taxonomy" id="574566"/>
    <lineage>
        <taxon>Eukaryota</taxon>
        <taxon>Viridiplantae</taxon>
        <taxon>Chlorophyta</taxon>
        <taxon>core chlorophytes</taxon>
        <taxon>Trebouxiophyceae</taxon>
        <taxon>Trebouxiophyceae incertae sedis</taxon>
        <taxon>Coccomyxaceae</taxon>
        <taxon>Coccomyxa</taxon>
        <taxon>Coccomyxa subellipsoidea</taxon>
    </lineage>
</organism>
<dbReference type="EMBL" id="AGSI01000006">
    <property type="protein sequence ID" value="EIE24003.1"/>
    <property type="molecule type" value="Genomic_DNA"/>
</dbReference>
<accession>I0Z034</accession>
<gene>
    <name evidence="1" type="ORF">COCSUDRAFT_53185</name>
</gene>
<reference evidence="1 2" key="1">
    <citation type="journal article" date="2012" name="Genome Biol.">
        <title>The genome of the polar eukaryotic microalga coccomyxa subellipsoidea reveals traits of cold adaptation.</title>
        <authorList>
            <person name="Blanc G."/>
            <person name="Agarkova I."/>
            <person name="Grimwood J."/>
            <person name="Kuo A."/>
            <person name="Brueggeman A."/>
            <person name="Dunigan D."/>
            <person name="Gurnon J."/>
            <person name="Ladunga I."/>
            <person name="Lindquist E."/>
            <person name="Lucas S."/>
            <person name="Pangilinan J."/>
            <person name="Proschold T."/>
            <person name="Salamov A."/>
            <person name="Schmutz J."/>
            <person name="Weeks D."/>
            <person name="Yamada T."/>
            <person name="Claverie J.M."/>
            <person name="Grigoriev I."/>
            <person name="Van Etten J."/>
            <person name="Lomsadze A."/>
            <person name="Borodovsky M."/>
        </authorList>
    </citation>
    <scope>NUCLEOTIDE SEQUENCE [LARGE SCALE GENOMIC DNA]</scope>
    <source>
        <strain evidence="1 2">C-169</strain>
    </source>
</reference>
<dbReference type="GeneID" id="17042001"/>
<sequence>MGGVTNTLGYITAAFAMGMLLKGTDWISWRIDERRQANQEEEKLIAMALMERKRLHHGAAGAEAE</sequence>
<protein>
    <submittedName>
        <fullName evidence="1">Uncharacterized protein</fullName>
    </submittedName>
</protein>
<comment type="caution">
    <text evidence="1">The sequence shown here is derived from an EMBL/GenBank/DDBJ whole genome shotgun (WGS) entry which is preliminary data.</text>
</comment>
<dbReference type="RefSeq" id="XP_005648547.1">
    <property type="nucleotide sequence ID" value="XM_005648490.1"/>
</dbReference>
<evidence type="ECO:0000313" key="2">
    <source>
        <dbReference type="Proteomes" id="UP000007264"/>
    </source>
</evidence>
<keyword evidence="2" id="KW-1185">Reference proteome</keyword>
<dbReference type="Proteomes" id="UP000007264">
    <property type="component" value="Unassembled WGS sequence"/>
</dbReference>
<dbReference type="AlphaFoldDB" id="I0Z034"/>
<name>I0Z034_COCSC</name>
<evidence type="ECO:0000313" key="1">
    <source>
        <dbReference type="EMBL" id="EIE24003.1"/>
    </source>
</evidence>
<proteinExistence type="predicted"/>